<feature type="compositionally biased region" description="Basic and acidic residues" evidence="2">
    <location>
        <begin position="646"/>
        <end position="655"/>
    </location>
</feature>
<dbReference type="InterPro" id="IPR047184">
    <property type="entry name" value="KANK1-4"/>
</dbReference>
<accession>A0A8J2JT85</accession>
<dbReference type="GO" id="GO:0030837">
    <property type="term" value="P:negative regulation of actin filament polymerization"/>
    <property type="evidence" value="ECO:0007669"/>
    <property type="project" value="InterPro"/>
</dbReference>
<proteinExistence type="predicted"/>
<dbReference type="FunFam" id="1.25.40.20:FF:000243">
    <property type="entry name" value="Uncharacterized protein, isoform D"/>
    <property type="match status" value="1"/>
</dbReference>
<dbReference type="PROSITE" id="PS50088">
    <property type="entry name" value="ANK_REPEAT"/>
    <property type="match status" value="2"/>
</dbReference>
<dbReference type="AlphaFoldDB" id="A0A8J2JT85"/>
<dbReference type="SMART" id="SM00248">
    <property type="entry name" value="ANK"/>
    <property type="match status" value="5"/>
</dbReference>
<dbReference type="OrthoDB" id="5406014at2759"/>
<dbReference type="Pfam" id="PF13637">
    <property type="entry name" value="Ank_4"/>
    <property type="match status" value="2"/>
</dbReference>
<feature type="region of interest" description="Disordered" evidence="2">
    <location>
        <begin position="321"/>
        <end position="350"/>
    </location>
</feature>
<feature type="compositionally biased region" description="Polar residues" evidence="2">
    <location>
        <begin position="547"/>
        <end position="571"/>
    </location>
</feature>
<feature type="compositionally biased region" description="Polar residues" evidence="2">
    <location>
        <begin position="341"/>
        <end position="350"/>
    </location>
</feature>
<feature type="region of interest" description="Disordered" evidence="2">
    <location>
        <begin position="547"/>
        <end position="700"/>
    </location>
</feature>
<keyword evidence="1" id="KW-0040">ANK repeat</keyword>
<evidence type="ECO:0000256" key="2">
    <source>
        <dbReference type="SAM" id="MobiDB-lite"/>
    </source>
</evidence>
<dbReference type="Proteomes" id="UP000708208">
    <property type="component" value="Unassembled WGS sequence"/>
</dbReference>
<reference evidence="3" key="1">
    <citation type="submission" date="2021-06" db="EMBL/GenBank/DDBJ databases">
        <authorList>
            <person name="Hodson N. C."/>
            <person name="Mongue J. A."/>
            <person name="Jaron S. K."/>
        </authorList>
    </citation>
    <scope>NUCLEOTIDE SEQUENCE</scope>
</reference>
<dbReference type="GO" id="GO:0005856">
    <property type="term" value="C:cytoskeleton"/>
    <property type="evidence" value="ECO:0007669"/>
    <property type="project" value="TreeGrafter"/>
</dbReference>
<dbReference type="PANTHER" id="PTHR24168">
    <property type="entry name" value="KN MOTIF AND ANKYRIN REPEAT DOMAIN-CONTAINING"/>
    <property type="match status" value="1"/>
</dbReference>
<dbReference type="PROSITE" id="PS50297">
    <property type="entry name" value="ANK_REP_REGION"/>
    <property type="match status" value="2"/>
</dbReference>
<keyword evidence="4" id="KW-1185">Reference proteome</keyword>
<name>A0A8J2JT85_9HEXA</name>
<feature type="repeat" description="ANK" evidence="1">
    <location>
        <begin position="846"/>
        <end position="878"/>
    </location>
</feature>
<feature type="repeat" description="ANK" evidence="1">
    <location>
        <begin position="774"/>
        <end position="796"/>
    </location>
</feature>
<gene>
    <name evidence="3" type="ORF">AFUS01_LOCUS3903</name>
</gene>
<feature type="compositionally biased region" description="Low complexity" evidence="2">
    <location>
        <begin position="592"/>
        <end position="601"/>
    </location>
</feature>
<feature type="compositionally biased region" description="Polar residues" evidence="2">
    <location>
        <begin position="608"/>
        <end position="621"/>
    </location>
</feature>
<sequence length="1011" mass="111955">MPVEEKVVSHGRFLMTCSVLNGTKEMERCSCCPYGYHIDRDFVPFTKKMLSREANVDRLRELRSKLRSQRKSMDKLLGVPKLVSVSPTWEVETLSRASVDVWRSDLRREREKNHHSGYEAPVQVEKLTQSIEDSFGLESSLQAAVKDFEDALNRTRPLQRTLNYEIPDSQKFHTFPRIKPPVKELQFDGNLLIMRNKESRPSIRNLTNKMEGSLLSEYVPPSSYLRQSTFNSSHETNGESILSKKEPVEIVSNRIRDLEDQVKMIPELQVKVTLLTEEKRQIMKLLENEKLKRARVEEIYESLKSSLPNGHLGDVNQNVVPFEKSPKKDTSIGKSVLTRDVGSSPNNPTLRSIAVGENVSIFDRSQPLNRSDASSPTGSIVGSLRRRVRSFDTGVQVTELDLGIKTSDPLLQIVEKVDCGTQSVDEGGSLTPKAVKTKTIGIHAKPRMIEVGVLSKPKLRDATINTTEIRPEKPRCKHVGVGVNLDSPVIPAKTSETLNLEVSRTSKVTTTTSVEDSPQSLMEFTTPKMNSSSSFTVLKQGRRQISNLPAIGDSQQIGSRRSTSPLQNIDSSFVPPSPTEQKPPSRIPRLATPTTSPTTSPKPFIKSAESSVAENLHSSRSAGYKPVVAKSPVKPPPLKRQNTYTKEYHGDKSPEEDADSTVQQSGSESSEEEEQVVTSRMSAHECSPIEEAQEREKVTPSKEMLAALKVLNDALLRGRTTQQVTAAISIILHEWFRVAGTKSADPGDVEDYLDTFESFSPQLLRYIVNMPDGNGNTSMHYAVSHGNFDVVSILLDSKVCDPNKANKAGYTSVMLVSLAKILSDTHRQVVRRLFSLGDVNIKAAQHGQTALMLAASHGRLDTVRLLLEAGADINIQDEDGSTALMCASEHGHGEIVKYFLTQSDCDPHITDNDGSTALSVSMEAGHKDIGVMLYAHMHFVSPNASTSPGSMRAKKSRTIFYALSERYCPVKATCLEDVLLNNVNVISSHSTDARRFHLVCPLLGSSQECFQ</sequence>
<evidence type="ECO:0000256" key="1">
    <source>
        <dbReference type="PROSITE-ProRule" id="PRU00023"/>
    </source>
</evidence>
<comment type="caution">
    <text evidence="3">The sequence shown here is derived from an EMBL/GenBank/DDBJ whole genome shotgun (WGS) entry which is preliminary data.</text>
</comment>
<dbReference type="InterPro" id="IPR002110">
    <property type="entry name" value="Ankyrin_rpt"/>
</dbReference>
<evidence type="ECO:0008006" key="5">
    <source>
        <dbReference type="Google" id="ProtNLM"/>
    </source>
</evidence>
<organism evidence="3 4">
    <name type="scientific">Allacma fusca</name>
    <dbReference type="NCBI Taxonomy" id="39272"/>
    <lineage>
        <taxon>Eukaryota</taxon>
        <taxon>Metazoa</taxon>
        <taxon>Ecdysozoa</taxon>
        <taxon>Arthropoda</taxon>
        <taxon>Hexapoda</taxon>
        <taxon>Collembola</taxon>
        <taxon>Symphypleona</taxon>
        <taxon>Sminthuridae</taxon>
        <taxon>Allacma</taxon>
    </lineage>
</organism>
<protein>
    <recommendedName>
        <fullName evidence="5">KN motif and ankyrin repeat domain-containing protein 1</fullName>
    </recommendedName>
</protein>
<dbReference type="PANTHER" id="PTHR24168:SF21">
    <property type="entry name" value="KANK, ISOFORM D"/>
    <property type="match status" value="1"/>
</dbReference>
<dbReference type="EMBL" id="CAJVCH010024004">
    <property type="protein sequence ID" value="CAG7695983.1"/>
    <property type="molecule type" value="Genomic_DNA"/>
</dbReference>
<dbReference type="GO" id="GO:0005737">
    <property type="term" value="C:cytoplasm"/>
    <property type="evidence" value="ECO:0007669"/>
    <property type="project" value="TreeGrafter"/>
</dbReference>
<evidence type="ECO:0000313" key="4">
    <source>
        <dbReference type="Proteomes" id="UP000708208"/>
    </source>
</evidence>
<evidence type="ECO:0000313" key="3">
    <source>
        <dbReference type="EMBL" id="CAG7695983.1"/>
    </source>
</evidence>